<evidence type="ECO:0000256" key="4">
    <source>
        <dbReference type="ARBA" id="ARBA00060944"/>
    </source>
</evidence>
<dbReference type="CDD" id="cd01273">
    <property type="entry name" value="PTB_CED-6"/>
    <property type="match status" value="1"/>
</dbReference>
<dbReference type="InterPro" id="IPR051133">
    <property type="entry name" value="Adapter_Engulfment-Domain"/>
</dbReference>
<dbReference type="OrthoDB" id="10057585at2759"/>
<keyword evidence="9" id="KW-1185">Reference proteome</keyword>
<dbReference type="Pfam" id="PF00640">
    <property type="entry name" value="PID"/>
    <property type="match status" value="1"/>
</dbReference>
<dbReference type="InterPro" id="IPR011993">
    <property type="entry name" value="PH-like_dom_sf"/>
</dbReference>
<keyword evidence="5" id="KW-0175">Coiled coil</keyword>
<comment type="subcellular location">
    <subcellularLocation>
        <location evidence="1">Cytoplasm</location>
    </subcellularLocation>
</comment>
<dbReference type="SUPFAM" id="SSF50729">
    <property type="entry name" value="PH domain-like"/>
    <property type="match status" value="1"/>
</dbReference>
<dbReference type="Proteomes" id="UP000494040">
    <property type="component" value="Unassembled WGS sequence"/>
</dbReference>
<dbReference type="PANTHER" id="PTHR11232:SF77">
    <property type="entry name" value="GULP PTB DOMAIN CONTAINING ENGULFMENT ADAPTOR 1"/>
    <property type="match status" value="1"/>
</dbReference>
<comment type="similarity">
    <text evidence="4">Belongs to the ced-6 family.</text>
</comment>
<feature type="domain" description="PID" evidence="7">
    <location>
        <begin position="108"/>
        <end position="249"/>
    </location>
</feature>
<feature type="coiled-coil region" evidence="5">
    <location>
        <begin position="243"/>
        <end position="270"/>
    </location>
</feature>
<dbReference type="GeneID" id="106672205"/>
<dbReference type="Gene3D" id="2.30.29.30">
    <property type="entry name" value="Pleckstrin-homology domain (PH domain)/Phosphotyrosine-binding domain (PTB)"/>
    <property type="match status" value="1"/>
</dbReference>
<feature type="region of interest" description="Disordered" evidence="6">
    <location>
        <begin position="428"/>
        <end position="453"/>
    </location>
</feature>
<evidence type="ECO:0000313" key="8">
    <source>
        <dbReference type="EnsemblMetazoa" id="XP_024084787.1"/>
    </source>
</evidence>
<dbReference type="CTD" id="35971"/>
<dbReference type="GO" id="GO:0005737">
    <property type="term" value="C:cytoplasm"/>
    <property type="evidence" value="ECO:0007669"/>
    <property type="project" value="UniProtKB-SubCell"/>
</dbReference>
<keyword evidence="2" id="KW-0963">Cytoplasm</keyword>
<protein>
    <recommendedName>
        <fullName evidence="7">PID domain-containing protein</fullName>
    </recommendedName>
</protein>
<feature type="compositionally biased region" description="Polar residues" evidence="6">
    <location>
        <begin position="435"/>
        <end position="449"/>
    </location>
</feature>
<dbReference type="EnsemblMetazoa" id="XM_024229019.1">
    <property type="protein sequence ID" value="XP_024084787.1"/>
    <property type="gene ID" value="LOC106672205"/>
</dbReference>
<organism evidence="8 9">
    <name type="scientific">Cimex lectularius</name>
    <name type="common">Bed bug</name>
    <name type="synonym">Acanthia lectularia</name>
    <dbReference type="NCBI Taxonomy" id="79782"/>
    <lineage>
        <taxon>Eukaryota</taxon>
        <taxon>Metazoa</taxon>
        <taxon>Ecdysozoa</taxon>
        <taxon>Arthropoda</taxon>
        <taxon>Hexapoda</taxon>
        <taxon>Insecta</taxon>
        <taxon>Pterygota</taxon>
        <taxon>Neoptera</taxon>
        <taxon>Paraneoptera</taxon>
        <taxon>Hemiptera</taxon>
        <taxon>Heteroptera</taxon>
        <taxon>Panheteroptera</taxon>
        <taxon>Cimicomorpha</taxon>
        <taxon>Cimicidae</taxon>
        <taxon>Cimex</taxon>
    </lineage>
</organism>
<dbReference type="AlphaFoldDB" id="A0A8I6SPG6"/>
<sequence>MVVKISQDQPREWTDREAVSIKLFSARRSMDGPELASFIQIDNNKASLTSRVKTLLLASKFSRTLTEIEHDGSDIMRNSALLKWAQNKNDKGNRKWIHPPDTLQKGHIAYLVKFMGNTEVDQPKGIDVVKEAIRKLKFNQQIKKSEGTKIPKVELTISIDGVAIQEPKTKRIMHQYPLHRISYCADDKGEKKSFSFIAKNGLDSEKHMCFVFVSDKLAEEITLTIGQAFDLAYKRFLETSGKDLEVQRRIILLQQKVKQLENESSVLRERLSDVLNGQATDLEGYMRRNKITNMLVVDELPAEGSTPEKLNGNTTDHTNGLLLNLNEVPSAPTGQSVPPVPPRSFESYSNVNDTTPCVGTKLEGLLLDQLDDDFNPRATEVEQTLPVFPHNNHNGMNHQKATLPNAPFLAPPPKAGSRNKFNSTFPTPVNAPSPFRNQDNFSSAESSSDPFGMGDFSNAPVDLENAIGMLDKRILEMKDGFSRGLSFGNEDFSIESLDPLRKS</sequence>
<evidence type="ECO:0000256" key="6">
    <source>
        <dbReference type="SAM" id="MobiDB-lite"/>
    </source>
</evidence>
<name>A0A8I6SPG6_CIMLE</name>
<dbReference type="FunFam" id="2.30.29.30:FF:000118">
    <property type="entry name" value="GULP PTB domain containing engulfment adaptor 1"/>
    <property type="match status" value="1"/>
</dbReference>
<accession>A0A8I6SPG6</accession>
<dbReference type="InterPro" id="IPR006020">
    <property type="entry name" value="PTB/PI_dom"/>
</dbReference>
<evidence type="ECO:0000256" key="2">
    <source>
        <dbReference type="ARBA" id="ARBA00022490"/>
    </source>
</evidence>
<evidence type="ECO:0000256" key="3">
    <source>
        <dbReference type="ARBA" id="ARBA00022907"/>
    </source>
</evidence>
<dbReference type="PANTHER" id="PTHR11232">
    <property type="entry name" value="PHOSPHOTYROSINE INTERACTION DOMAIN-CONTAINING FAMILY MEMBER"/>
    <property type="match status" value="1"/>
</dbReference>
<evidence type="ECO:0000256" key="5">
    <source>
        <dbReference type="SAM" id="Coils"/>
    </source>
</evidence>
<dbReference type="RefSeq" id="XP_024084787.1">
    <property type="nucleotide sequence ID" value="XM_024229019.1"/>
</dbReference>
<dbReference type="OMA" id="PEETHEC"/>
<proteinExistence type="inferred from homology"/>
<evidence type="ECO:0000256" key="1">
    <source>
        <dbReference type="ARBA" id="ARBA00004496"/>
    </source>
</evidence>
<evidence type="ECO:0000313" key="9">
    <source>
        <dbReference type="Proteomes" id="UP000494040"/>
    </source>
</evidence>
<keyword evidence="3" id="KW-0581">Phagocytosis</keyword>
<dbReference type="SMART" id="SM00462">
    <property type="entry name" value="PTB"/>
    <property type="match status" value="1"/>
</dbReference>
<evidence type="ECO:0000259" key="7">
    <source>
        <dbReference type="PROSITE" id="PS01179"/>
    </source>
</evidence>
<dbReference type="PROSITE" id="PS01179">
    <property type="entry name" value="PID"/>
    <property type="match status" value="1"/>
</dbReference>
<dbReference type="GO" id="GO:0043277">
    <property type="term" value="P:apoptotic cell clearance"/>
    <property type="evidence" value="ECO:0007669"/>
    <property type="project" value="UniProtKB-ARBA"/>
</dbReference>
<reference evidence="8" key="1">
    <citation type="submission" date="2022-01" db="UniProtKB">
        <authorList>
            <consortium name="EnsemblMetazoa"/>
        </authorList>
    </citation>
    <scope>IDENTIFICATION</scope>
</reference>